<keyword evidence="1" id="KW-0812">Transmembrane</keyword>
<dbReference type="InterPro" id="IPR006311">
    <property type="entry name" value="TAT_signal"/>
</dbReference>
<keyword evidence="1" id="KW-0472">Membrane</keyword>
<feature type="transmembrane region" description="Helical" evidence="1">
    <location>
        <begin position="12"/>
        <end position="33"/>
    </location>
</feature>
<dbReference type="PROSITE" id="PS51318">
    <property type="entry name" value="TAT"/>
    <property type="match status" value="1"/>
</dbReference>
<proteinExistence type="predicted"/>
<dbReference type="RefSeq" id="WP_191242856.1">
    <property type="nucleotide sequence ID" value="NZ_BNAU01000001.1"/>
</dbReference>
<name>A0ABQ3IHQ7_9PSEU</name>
<dbReference type="Proteomes" id="UP000605897">
    <property type="component" value="Unassembled WGS sequence"/>
</dbReference>
<evidence type="ECO:0000313" key="3">
    <source>
        <dbReference type="Proteomes" id="UP000605897"/>
    </source>
</evidence>
<gene>
    <name evidence="2" type="ORF">GCM10017786_05240</name>
</gene>
<sequence>MPHADNDVGRRAFLAKIGVLGAAVAAGGLLPGLSGITATAAPRPVRTAGLADVVTALRPVLAELARDTLNGLVVMACPGPDAYSRAQGTPRTEPGALEARATDFLIKALDEYVPFPDQLATPLTQSLATGLSGTPLPSALLDLPLSSVRTLDSALRTLLENDETLPLSSVIAMLLNLVATEVNPLALSGAFLSPFARLSYADKCRVFEQLEEPHAGLVSLLDANLPEPVQGSVSGVLRFVAGAVLEFAAYGSACEWAVFDPATKSISARPVGWQLSGYQPHGVVHGWDDFLGYYQGRTKVENV</sequence>
<accession>A0ABQ3IHQ7</accession>
<evidence type="ECO:0000313" key="2">
    <source>
        <dbReference type="EMBL" id="GHE78519.1"/>
    </source>
</evidence>
<protein>
    <submittedName>
        <fullName evidence="2">Uncharacterized protein</fullName>
    </submittedName>
</protein>
<keyword evidence="3" id="KW-1185">Reference proteome</keyword>
<comment type="caution">
    <text evidence="2">The sequence shown here is derived from an EMBL/GenBank/DDBJ whole genome shotgun (WGS) entry which is preliminary data.</text>
</comment>
<dbReference type="EMBL" id="BNAU01000001">
    <property type="protein sequence ID" value="GHE78519.1"/>
    <property type="molecule type" value="Genomic_DNA"/>
</dbReference>
<reference evidence="3" key="1">
    <citation type="journal article" date="2019" name="Int. J. Syst. Evol. Microbiol.">
        <title>The Global Catalogue of Microorganisms (GCM) 10K type strain sequencing project: providing services to taxonomists for standard genome sequencing and annotation.</title>
        <authorList>
            <consortium name="The Broad Institute Genomics Platform"/>
            <consortium name="The Broad Institute Genome Sequencing Center for Infectious Disease"/>
            <person name="Wu L."/>
            <person name="Ma J."/>
        </authorList>
    </citation>
    <scope>NUCLEOTIDE SEQUENCE [LARGE SCALE GENOMIC DNA]</scope>
    <source>
        <strain evidence="3">CGMCC 4.7677</strain>
    </source>
</reference>
<evidence type="ECO:0000256" key="1">
    <source>
        <dbReference type="SAM" id="Phobius"/>
    </source>
</evidence>
<keyword evidence="1" id="KW-1133">Transmembrane helix</keyword>
<organism evidence="2 3">
    <name type="scientific">Amycolatopsis deserti</name>
    <dbReference type="NCBI Taxonomy" id="185696"/>
    <lineage>
        <taxon>Bacteria</taxon>
        <taxon>Bacillati</taxon>
        <taxon>Actinomycetota</taxon>
        <taxon>Actinomycetes</taxon>
        <taxon>Pseudonocardiales</taxon>
        <taxon>Pseudonocardiaceae</taxon>
        <taxon>Amycolatopsis</taxon>
    </lineage>
</organism>